<proteinExistence type="predicted"/>
<dbReference type="RefSeq" id="WP_379854822.1">
    <property type="nucleotide sequence ID" value="NZ_JBHZPZ010000008.1"/>
</dbReference>
<protein>
    <submittedName>
        <fullName evidence="1">Uncharacterized protein</fullName>
    </submittedName>
</protein>
<name>A0ABW6HVY5_9FLAO</name>
<organism evidence="1 2">
    <name type="scientific">Flavobacterium xylosi</name>
    <dbReference type="NCBI Taxonomy" id="3230415"/>
    <lineage>
        <taxon>Bacteria</taxon>
        <taxon>Pseudomonadati</taxon>
        <taxon>Bacteroidota</taxon>
        <taxon>Flavobacteriia</taxon>
        <taxon>Flavobacteriales</taxon>
        <taxon>Flavobacteriaceae</taxon>
        <taxon>Flavobacterium</taxon>
    </lineage>
</organism>
<keyword evidence="2" id="KW-1185">Reference proteome</keyword>
<dbReference type="EMBL" id="JBHZPZ010000008">
    <property type="protein sequence ID" value="MFE3868156.1"/>
    <property type="molecule type" value="Genomic_DNA"/>
</dbReference>
<evidence type="ECO:0000313" key="2">
    <source>
        <dbReference type="Proteomes" id="UP001600109"/>
    </source>
</evidence>
<evidence type="ECO:0000313" key="1">
    <source>
        <dbReference type="EMBL" id="MFE3868156.1"/>
    </source>
</evidence>
<comment type="caution">
    <text evidence="1">The sequence shown here is derived from an EMBL/GenBank/DDBJ whole genome shotgun (WGS) entry which is preliminary data.</text>
</comment>
<reference evidence="1 2" key="1">
    <citation type="submission" date="2024-06" db="EMBL/GenBank/DDBJ databases">
        <title>Flavobacterium spp. isolated from glacier.</title>
        <authorList>
            <person name="Han D."/>
        </authorList>
    </citation>
    <scope>NUCLEOTIDE SEQUENCE [LARGE SCALE GENOMIC DNA]</scope>
    <source>
        <strain evidence="1 2">LS2P90</strain>
    </source>
</reference>
<accession>A0ABW6HVY5</accession>
<dbReference type="Proteomes" id="UP001600109">
    <property type="component" value="Unassembled WGS sequence"/>
</dbReference>
<sequence>MDVQSEKLELIKMLLETDDKAIIEAVKDILKSEKKEAWEKLTPEQQEKINIVIQKENRGDIVDF</sequence>
<gene>
    <name evidence="1" type="ORF">ACFX5E_08720</name>
</gene>